<name>A0A0S4UDC9_RALSL</name>
<reference evidence="1" key="1">
    <citation type="submission" date="2015-10" db="EMBL/GenBank/DDBJ databases">
        <authorList>
            <person name="Gilbert D.G."/>
        </authorList>
    </citation>
    <scope>NUCLEOTIDE SEQUENCE</scope>
    <source>
        <strain evidence="1">Phyl III-seqv23</strain>
    </source>
</reference>
<dbReference type="InterPro" id="IPR049732">
    <property type="entry name" value="Smlt3025-like"/>
</dbReference>
<evidence type="ECO:0000313" key="1">
    <source>
        <dbReference type="EMBL" id="CUV20128.1"/>
    </source>
</evidence>
<protein>
    <submittedName>
        <fullName evidence="1">Uncharacterized protein</fullName>
    </submittedName>
</protein>
<proteinExistence type="predicted"/>
<gene>
    <name evidence="1" type="ORF">PSS4_v1_1340010</name>
</gene>
<dbReference type="EMBL" id="LN899821">
    <property type="protein sequence ID" value="CUV20128.1"/>
    <property type="molecule type" value="Genomic_DNA"/>
</dbReference>
<dbReference type="AlphaFoldDB" id="A0A0S4UDC9"/>
<sequence>MMKLKKKVVIPLFIVLLLATTWMALFKPRLLPKPIQRHLFADWMIQEERRTDPVVGHLGGIPVSIPRPYAHFLEYDGDPGFTEPRKGPRPERTFESGIRSFGFEVHYPDMAVASAVSLDKQKRESIYTSTWLNVSITSNSHYFGEHYPKGQVAGMDNNKYKYKKAQANEYELETYIPINADEEERKNFGGAADISDYNIYYHKNADGSIDTYIECSNMKHEAAVCEQRFNLFPEMKSSITASYRRGLLKEWREIQSSVSKVIFGFRTTNTQGQHN</sequence>
<organism evidence="1">
    <name type="scientific">Ralstonia solanacearum</name>
    <name type="common">Pseudomonas solanacearum</name>
    <dbReference type="NCBI Taxonomy" id="305"/>
    <lineage>
        <taxon>Bacteria</taxon>
        <taxon>Pseudomonadati</taxon>
        <taxon>Pseudomonadota</taxon>
        <taxon>Betaproteobacteria</taxon>
        <taxon>Burkholderiales</taxon>
        <taxon>Burkholderiaceae</taxon>
        <taxon>Ralstonia</taxon>
        <taxon>Ralstonia solanacearum species complex</taxon>
    </lineage>
</organism>
<dbReference type="CDD" id="cd20897">
    <property type="entry name" value="Smlt3025-like"/>
    <property type="match status" value="1"/>
</dbReference>
<accession>A0A0S4UDC9</accession>